<reference evidence="1 2" key="1">
    <citation type="submission" date="2017-05" db="EMBL/GenBank/DDBJ databases">
        <title>Genome Sequence of Loktanella vestfoldensis Strain SMR4r Isolated from a Culture of the Diatom Skeletonema marinoi.</title>
        <authorList>
            <person name="Topel M."/>
            <person name="Pinder M.I.M."/>
            <person name="Johansson O.N."/>
            <person name="Kourtchenko O."/>
            <person name="Godhe A."/>
            <person name="Clarke A.K."/>
        </authorList>
    </citation>
    <scope>NUCLEOTIDE SEQUENCE [LARGE SCALE GENOMIC DNA]</scope>
    <source>
        <strain evidence="1 2">SMR4r</strain>
    </source>
</reference>
<accession>A0A1Y0E7N4</accession>
<proteinExistence type="predicted"/>
<name>A0A1Y0E7N4_9RHOB</name>
<evidence type="ECO:0000313" key="1">
    <source>
        <dbReference type="EMBL" id="ART99391.1"/>
    </source>
</evidence>
<dbReference type="AlphaFoldDB" id="A0A1Y0E7N4"/>
<dbReference type="OrthoDB" id="6917169at2"/>
<protein>
    <submittedName>
        <fullName evidence="1">Uncharacterized protein</fullName>
    </submittedName>
</protein>
<evidence type="ECO:0000313" key="2">
    <source>
        <dbReference type="Proteomes" id="UP000195273"/>
    </source>
</evidence>
<organism evidence="1 2">
    <name type="scientific">Yoonia vestfoldensis</name>
    <dbReference type="NCBI Taxonomy" id="245188"/>
    <lineage>
        <taxon>Bacteria</taxon>
        <taxon>Pseudomonadati</taxon>
        <taxon>Pseudomonadota</taxon>
        <taxon>Alphaproteobacteria</taxon>
        <taxon>Rhodobacterales</taxon>
        <taxon>Paracoccaceae</taxon>
        <taxon>Yoonia</taxon>
    </lineage>
</organism>
<keyword evidence="2" id="KW-1185">Reference proteome</keyword>
<dbReference type="KEGG" id="lvs:LOKVESSMR4R_00043"/>
<gene>
    <name evidence="1" type="ORF">LOKVESSMR4R_00043</name>
</gene>
<dbReference type="EMBL" id="CP021431">
    <property type="protein sequence ID" value="ART99391.1"/>
    <property type="molecule type" value="Genomic_DNA"/>
</dbReference>
<dbReference type="RefSeq" id="WP_157898084.1">
    <property type="nucleotide sequence ID" value="NZ_CP021431.1"/>
</dbReference>
<sequence length="59" mass="6608">MTRFNHMYDMAFSLESGTDDGSDVTPAMLRAALERRIKTLMDAELFEACGLCDTYEVPA</sequence>
<dbReference type="Proteomes" id="UP000195273">
    <property type="component" value="Chromosome"/>
</dbReference>